<evidence type="ECO:0000256" key="1">
    <source>
        <dbReference type="SAM" id="MobiDB-lite"/>
    </source>
</evidence>
<reference evidence="3" key="1">
    <citation type="submission" date="2021-10" db="EMBL/GenBank/DDBJ databases">
        <title>Loktanella gaetbuli sp. nov., isolated from a tidal flat.</title>
        <authorList>
            <person name="Park S."/>
            <person name="Yoon J.-H."/>
        </authorList>
    </citation>
    <scope>NUCLEOTIDE SEQUENCE</scope>
    <source>
        <strain evidence="3">TSTF-M6</strain>
    </source>
</reference>
<comment type="caution">
    <text evidence="3">The sequence shown here is derived from an EMBL/GenBank/DDBJ whole genome shotgun (WGS) entry which is preliminary data.</text>
</comment>
<feature type="region of interest" description="Disordered" evidence="1">
    <location>
        <begin position="104"/>
        <end position="126"/>
    </location>
</feature>
<sequence>MSNIVALTLIIGLFCEAALIAILVWSIFVPDRRLWPPRQVSWLSQIIVWMPTIAVFGSAIIIGLSQWNALGWPFWLRWTIGLPWVLAGNVVVWSAALGIGMDATSGAEAERKRSGSGAEAERKRSG</sequence>
<dbReference type="EMBL" id="JAJATZ010000005">
    <property type="protein sequence ID" value="MCB5200048.1"/>
    <property type="molecule type" value="Genomic_DNA"/>
</dbReference>
<protein>
    <submittedName>
        <fullName evidence="3">Uncharacterized protein</fullName>
    </submittedName>
</protein>
<accession>A0ABS8BWD0</accession>
<evidence type="ECO:0000313" key="3">
    <source>
        <dbReference type="EMBL" id="MCB5200048.1"/>
    </source>
</evidence>
<evidence type="ECO:0000256" key="2">
    <source>
        <dbReference type="SAM" id="Phobius"/>
    </source>
</evidence>
<feature type="transmembrane region" description="Helical" evidence="2">
    <location>
        <begin position="6"/>
        <end position="28"/>
    </location>
</feature>
<gene>
    <name evidence="3" type="ORF">LGQ03_12430</name>
</gene>
<evidence type="ECO:0000313" key="4">
    <source>
        <dbReference type="Proteomes" id="UP001138961"/>
    </source>
</evidence>
<name>A0ABS8BWD0_9RHOB</name>
<organism evidence="3 4">
    <name type="scientific">Loktanella gaetbuli</name>
    <dbReference type="NCBI Taxonomy" id="2881335"/>
    <lineage>
        <taxon>Bacteria</taxon>
        <taxon>Pseudomonadati</taxon>
        <taxon>Pseudomonadota</taxon>
        <taxon>Alphaproteobacteria</taxon>
        <taxon>Rhodobacterales</taxon>
        <taxon>Roseobacteraceae</taxon>
        <taxon>Loktanella</taxon>
    </lineage>
</organism>
<keyword evidence="2" id="KW-1133">Transmembrane helix</keyword>
<feature type="non-terminal residue" evidence="3">
    <location>
        <position position="126"/>
    </location>
</feature>
<proteinExistence type="predicted"/>
<feature type="transmembrane region" description="Helical" evidence="2">
    <location>
        <begin position="84"/>
        <end position="103"/>
    </location>
</feature>
<feature type="transmembrane region" description="Helical" evidence="2">
    <location>
        <begin position="40"/>
        <end position="64"/>
    </location>
</feature>
<keyword evidence="4" id="KW-1185">Reference proteome</keyword>
<keyword evidence="2" id="KW-0472">Membrane</keyword>
<keyword evidence="2" id="KW-0812">Transmembrane</keyword>
<feature type="compositionally biased region" description="Basic and acidic residues" evidence="1">
    <location>
        <begin position="108"/>
        <end position="126"/>
    </location>
</feature>
<dbReference type="Proteomes" id="UP001138961">
    <property type="component" value="Unassembled WGS sequence"/>
</dbReference>